<dbReference type="GO" id="GO:0050080">
    <property type="term" value="F:malonyl-CoA decarboxylase activity"/>
    <property type="evidence" value="ECO:0007669"/>
    <property type="project" value="InterPro"/>
</dbReference>
<dbReference type="Pfam" id="PF17408">
    <property type="entry name" value="MCD_N"/>
    <property type="match status" value="1"/>
</dbReference>
<dbReference type="GO" id="GO:0006085">
    <property type="term" value="P:acetyl-CoA biosynthetic process"/>
    <property type="evidence" value="ECO:0007669"/>
    <property type="project" value="TreeGrafter"/>
</dbReference>
<dbReference type="InterPro" id="IPR038351">
    <property type="entry name" value="MCD_N_sf"/>
</dbReference>
<dbReference type="InterPro" id="IPR035372">
    <property type="entry name" value="MCD_N"/>
</dbReference>
<dbReference type="Gene3D" id="1.20.140.90">
    <property type="entry name" value="Malonyl-CoA decarboxylase, oligemerization domain"/>
    <property type="match status" value="1"/>
</dbReference>
<sequence length="489" mass="55182">MGNSNTMVGNVLANAARGAGFMRIWRRLVGGRSGSDVQLAGLQAFDNKQWALVDKLLQEAASPIDSETRMRARVRQLLDMYLHANGDDRVLFMQRLASGFGVDGAALEDAIVAYQEAQEPSDQLLAQARMADALESPRLRILKQFNLLPNGIESLVFMRAELLQSAQKESLAPLEQDLLRLLTLWFDAGFLELQRLSWNSSAALLEKLIRYEAVHEIKSWDDLRNRLDSDRRCYAFFHGRMPDEPLIFVEVALVSQLASNVQMLLDEAQPTHDTAQATTAIFYSISNAQPGLRGVSMGEFLIKRVVAQLSQEFPNLKTFATLSPVPGFAKWLHTRLADDDYVAQLPLQLRYMTEGEGDETRFERLQTIVQAQDCAHDSGLVTKDDLLVLKQWLQGECAHYLLNEKRRQEPLDPVARFHFGNGASLQQINWMGDTSPKGMRESLGLMVNYLYQLDAIDEQYHAFAKEGRLARSPEVKKMLTTRETLLVKP</sequence>
<proteinExistence type="predicted"/>
<accession>A0A4S8FA81</accession>
<feature type="domain" description="Malonyl-CoA decarboxylase N-terminal" evidence="2">
    <location>
        <begin position="100"/>
        <end position="186"/>
    </location>
</feature>
<reference evidence="3 4" key="1">
    <citation type="journal article" date="2015" name="Antonie Van Leeuwenhoek">
        <title>Lampropedia puyangensis sp. nov., isolated from symptomatic bark of Populus ? euramericana canker and emended description of Lampropedia hyalina (Ehrenberg 1832) Lee et al. 2004.</title>
        <authorList>
            <person name="Li Y."/>
            <person name="Wang T."/>
            <person name="Piao C.G."/>
            <person name="Wang L.F."/>
            <person name="Tian G.Z."/>
            <person name="Zhu T.H."/>
            <person name="Guo M.W."/>
        </authorList>
    </citation>
    <scope>NUCLEOTIDE SEQUENCE [LARGE SCALE GENOMIC DNA]</scope>
    <source>
        <strain evidence="3 4">2-bin</strain>
    </source>
</reference>
<dbReference type="EMBL" id="STFG01000003">
    <property type="protein sequence ID" value="THU04157.1"/>
    <property type="molecule type" value="Genomic_DNA"/>
</dbReference>
<comment type="caution">
    <text evidence="3">The sequence shown here is derived from an EMBL/GenBank/DDBJ whole genome shotgun (WGS) entry which is preliminary data.</text>
</comment>
<evidence type="ECO:0000313" key="4">
    <source>
        <dbReference type="Proteomes" id="UP000308917"/>
    </source>
</evidence>
<dbReference type="GO" id="GO:2001294">
    <property type="term" value="P:malonyl-CoA catabolic process"/>
    <property type="evidence" value="ECO:0007669"/>
    <property type="project" value="TreeGrafter"/>
</dbReference>
<organism evidence="3 4">
    <name type="scientific">Lampropedia puyangensis</name>
    <dbReference type="NCBI Taxonomy" id="1330072"/>
    <lineage>
        <taxon>Bacteria</taxon>
        <taxon>Pseudomonadati</taxon>
        <taxon>Pseudomonadota</taxon>
        <taxon>Betaproteobacteria</taxon>
        <taxon>Burkholderiales</taxon>
        <taxon>Comamonadaceae</taxon>
        <taxon>Lampropedia</taxon>
    </lineage>
</organism>
<dbReference type="OrthoDB" id="5292736at2"/>
<evidence type="ECO:0000313" key="3">
    <source>
        <dbReference type="EMBL" id="THU04157.1"/>
    </source>
</evidence>
<dbReference type="InterPro" id="IPR042303">
    <property type="entry name" value="Malonyl_CoA_deC_C_sf"/>
</dbReference>
<dbReference type="PANTHER" id="PTHR28641">
    <property type="match status" value="1"/>
</dbReference>
<evidence type="ECO:0000259" key="1">
    <source>
        <dbReference type="Pfam" id="PF05292"/>
    </source>
</evidence>
<gene>
    <name evidence="3" type="ORF">E9531_05400</name>
</gene>
<dbReference type="Gene3D" id="3.40.630.150">
    <property type="entry name" value="Malonyl-CoA decarboxylase, catalytic domain"/>
    <property type="match status" value="1"/>
</dbReference>
<keyword evidence="4" id="KW-1185">Reference proteome</keyword>
<dbReference type="RefSeq" id="WP_136572721.1">
    <property type="nucleotide sequence ID" value="NZ_STFG01000003.1"/>
</dbReference>
<feature type="domain" description="Malonyl-CoA decarboxylase C-terminal" evidence="1">
    <location>
        <begin position="189"/>
        <end position="452"/>
    </location>
</feature>
<dbReference type="InterPro" id="IPR038917">
    <property type="entry name" value="Malonyl_CoA_deC"/>
</dbReference>
<name>A0A4S8FA81_9BURK</name>
<protein>
    <submittedName>
        <fullName evidence="3">Malonyl-CoA decarboxylase</fullName>
    </submittedName>
</protein>
<dbReference type="PANTHER" id="PTHR28641:SF1">
    <property type="entry name" value="MALONYL-COA DECARBOXYLASE, MITOCHONDRIAL"/>
    <property type="match status" value="1"/>
</dbReference>
<dbReference type="InterPro" id="IPR007956">
    <property type="entry name" value="Malonyl_CoA_deC_C"/>
</dbReference>
<dbReference type="Proteomes" id="UP000308917">
    <property type="component" value="Unassembled WGS sequence"/>
</dbReference>
<dbReference type="GO" id="GO:0006633">
    <property type="term" value="P:fatty acid biosynthetic process"/>
    <property type="evidence" value="ECO:0007669"/>
    <property type="project" value="InterPro"/>
</dbReference>
<dbReference type="AlphaFoldDB" id="A0A4S8FA81"/>
<evidence type="ECO:0000259" key="2">
    <source>
        <dbReference type="Pfam" id="PF17408"/>
    </source>
</evidence>
<dbReference type="Pfam" id="PF05292">
    <property type="entry name" value="MCD"/>
    <property type="match status" value="1"/>
</dbReference>